<proteinExistence type="inferred from homology"/>
<dbReference type="PROSITE" id="PS51365">
    <property type="entry name" value="RENAL_DIPEPTIDASE_2"/>
    <property type="match status" value="1"/>
</dbReference>
<dbReference type="EMBL" id="ADTU01003279">
    <property type="status" value="NOT_ANNOTATED_CDS"/>
    <property type="molecule type" value="Genomic_DNA"/>
</dbReference>
<keyword evidence="1" id="KW-1015">Disulfide bond</keyword>
<keyword evidence="1" id="KW-0862">Zinc</keyword>
<comment type="similarity">
    <text evidence="1">Belongs to the metallo-dependent hydrolases superfamily. Peptidase M19 family.</text>
</comment>
<dbReference type="GO" id="GO:0098552">
    <property type="term" value="C:side of membrane"/>
    <property type="evidence" value="ECO:0007669"/>
    <property type="project" value="UniProtKB-KW"/>
</dbReference>
<keyword evidence="2" id="KW-0812">Transmembrane</keyword>
<evidence type="ECO:0000256" key="1">
    <source>
        <dbReference type="RuleBase" id="RU341113"/>
    </source>
</evidence>
<dbReference type="EnsemblMetazoa" id="XM_012207090.1">
    <property type="protein sequence ID" value="XP_012062480.1"/>
    <property type="gene ID" value="LOC105625772"/>
</dbReference>
<keyword evidence="1" id="KW-0449">Lipoprotein</keyword>
<keyword evidence="4" id="KW-1185">Reference proteome</keyword>
<keyword evidence="1" id="KW-0482">Metalloprotease</keyword>
<dbReference type="InterPro" id="IPR032466">
    <property type="entry name" value="Metal_Hydrolase"/>
</dbReference>
<dbReference type="Pfam" id="PF01244">
    <property type="entry name" value="Peptidase_M19"/>
    <property type="match status" value="1"/>
</dbReference>
<dbReference type="SUPFAM" id="SSF51556">
    <property type="entry name" value="Metallo-dependent hydrolases"/>
    <property type="match status" value="1"/>
</dbReference>
<keyword evidence="2" id="KW-0472">Membrane</keyword>
<evidence type="ECO:0000313" key="3">
    <source>
        <dbReference type="EnsemblMetazoa" id="XP_012062480.1"/>
    </source>
</evidence>
<keyword evidence="2" id="KW-1133">Transmembrane helix</keyword>
<dbReference type="EC" id="3.4.13.19" evidence="1"/>
<dbReference type="GO" id="GO:0070573">
    <property type="term" value="F:metallodipeptidase activity"/>
    <property type="evidence" value="ECO:0007669"/>
    <property type="project" value="InterPro"/>
</dbReference>
<keyword evidence="1" id="KW-0378">Hydrolase</keyword>
<dbReference type="InterPro" id="IPR000180">
    <property type="entry name" value="Dipep_AS"/>
</dbReference>
<accession>A0A158NY72</accession>
<keyword evidence="1" id="KW-0336">GPI-anchor</keyword>
<dbReference type="CDD" id="cd01301">
    <property type="entry name" value="rDP_like"/>
    <property type="match status" value="1"/>
</dbReference>
<dbReference type="InterPro" id="IPR008257">
    <property type="entry name" value="Pept_M19"/>
</dbReference>
<comment type="catalytic activity">
    <reaction evidence="1">
        <text>an L-aminoacyl-L-amino acid + H2O = 2 an L-alpha-amino acid</text>
        <dbReference type="Rhea" id="RHEA:48940"/>
        <dbReference type="ChEBI" id="CHEBI:15377"/>
        <dbReference type="ChEBI" id="CHEBI:59869"/>
        <dbReference type="ChEBI" id="CHEBI:77460"/>
        <dbReference type="EC" id="3.4.13.19"/>
    </reaction>
</comment>
<dbReference type="AlphaFoldDB" id="A0A158NY72"/>
<organism evidence="3 4">
    <name type="scientific">Atta cephalotes</name>
    <name type="common">Leafcutter ant</name>
    <dbReference type="NCBI Taxonomy" id="12957"/>
    <lineage>
        <taxon>Eukaryota</taxon>
        <taxon>Metazoa</taxon>
        <taxon>Ecdysozoa</taxon>
        <taxon>Arthropoda</taxon>
        <taxon>Hexapoda</taxon>
        <taxon>Insecta</taxon>
        <taxon>Pterygota</taxon>
        <taxon>Neoptera</taxon>
        <taxon>Endopterygota</taxon>
        <taxon>Hymenoptera</taxon>
        <taxon>Apocrita</taxon>
        <taxon>Aculeata</taxon>
        <taxon>Formicoidea</taxon>
        <taxon>Formicidae</taxon>
        <taxon>Myrmicinae</taxon>
        <taxon>Atta</taxon>
    </lineage>
</organism>
<reference evidence="4" key="1">
    <citation type="journal article" date="2011" name="PLoS Genet.">
        <title>The genome sequence of the leaf-cutter ant Atta cephalotes reveals insights into its obligate symbiotic lifestyle.</title>
        <authorList>
            <person name="Suen G."/>
            <person name="Teiling C."/>
            <person name="Li L."/>
            <person name="Holt C."/>
            <person name="Abouheif E."/>
            <person name="Bornberg-Bauer E."/>
            <person name="Bouffard P."/>
            <person name="Caldera E.J."/>
            <person name="Cash E."/>
            <person name="Cavanaugh A."/>
            <person name="Denas O."/>
            <person name="Elhaik E."/>
            <person name="Fave M.J."/>
            <person name="Gadau J."/>
            <person name="Gibson J.D."/>
            <person name="Graur D."/>
            <person name="Grubbs K.J."/>
            <person name="Hagen D.E."/>
            <person name="Harkins T.T."/>
            <person name="Helmkampf M."/>
            <person name="Hu H."/>
            <person name="Johnson B.R."/>
            <person name="Kim J."/>
            <person name="Marsh S.E."/>
            <person name="Moeller J.A."/>
            <person name="Munoz-Torres M.C."/>
            <person name="Murphy M.C."/>
            <person name="Naughton M.C."/>
            <person name="Nigam S."/>
            <person name="Overson R."/>
            <person name="Rajakumar R."/>
            <person name="Reese J.T."/>
            <person name="Scott J.J."/>
            <person name="Smith C.R."/>
            <person name="Tao S."/>
            <person name="Tsutsui N.D."/>
            <person name="Viljakainen L."/>
            <person name="Wissler L."/>
            <person name="Yandell M.D."/>
            <person name="Zimmer F."/>
            <person name="Taylor J."/>
            <person name="Slater S.C."/>
            <person name="Clifton S.W."/>
            <person name="Warren W.C."/>
            <person name="Elsik C.G."/>
            <person name="Smith C.D."/>
            <person name="Weinstock G.M."/>
            <person name="Gerardo N.M."/>
            <person name="Currie C.R."/>
        </authorList>
    </citation>
    <scope>NUCLEOTIDE SEQUENCE [LARGE SCALE GENOMIC DNA]</scope>
</reference>
<evidence type="ECO:0000313" key="4">
    <source>
        <dbReference type="Proteomes" id="UP000005205"/>
    </source>
</evidence>
<dbReference type="Gene3D" id="3.20.20.140">
    <property type="entry name" value="Metal-dependent hydrolases"/>
    <property type="match status" value="1"/>
</dbReference>
<dbReference type="GO" id="GO:0006508">
    <property type="term" value="P:proteolysis"/>
    <property type="evidence" value="ECO:0007669"/>
    <property type="project" value="UniProtKB-KW"/>
</dbReference>
<dbReference type="PROSITE" id="PS00869">
    <property type="entry name" value="RENAL_DIPEPTIDASE_1"/>
    <property type="match status" value="1"/>
</dbReference>
<dbReference type="PANTHER" id="PTHR10443">
    <property type="entry name" value="MICROSOMAL DIPEPTIDASE"/>
    <property type="match status" value="1"/>
</dbReference>
<name>A0A158NY72_ATTCE</name>
<sequence>MRFKAMSSHNSTQLDLVTVGGILRYVRHGLSRLRFVSPVGQRDNIRQTGIHKYCTGKMVYINVAVCLSVLLLVIGLSVGLSVNTFKGRDALDSAPLIDGHNDLPYNLYSKLNNHLSTFRFEDDLSNDDVWGKTVCSSCFTDLPRLTKGKVGGQFWVAYVSCDSQYKDAVQLTLRQIDVIRRFIQRYPNNLQLVTVAGDIETTWRSGKIASMIGVEGGHSLDSSLAVLRLYYHLGVRYVTLTHGCNTPWADASPVNEGNVYNLTEFGQAIVYEMNRIGMLVDLAHTSHNVMREVLAITKAPVMFSHSSAFSICNHYRNVPDDVLQLVKKNNGIVMINFYNNFVNCNSSRNATIEDVIKHINHIRNLIGPDHVGIGADYDGVISVPVGLEDVSKYPDLFDRLYESQKGEPTWTKEDLEKLAGRNFIRVLQAAEGVRDSLSSESPREDTITGNELYVAQKKEGLTPGSCQTGIEWTQLKTTDIEQSNSSTTTKTIVKIETS</sequence>
<keyword evidence="1" id="KW-0224">Dipeptidase</keyword>
<protein>
    <recommendedName>
        <fullName evidence="1">Dipeptidase</fullName>
        <ecNumber evidence="1">3.4.13.19</ecNumber>
    </recommendedName>
</protein>
<dbReference type="EMBL" id="ADTU01003280">
    <property type="status" value="NOT_ANNOTATED_CDS"/>
    <property type="molecule type" value="Genomic_DNA"/>
</dbReference>
<dbReference type="InParanoid" id="A0A158NY72"/>
<feature type="transmembrane region" description="Helical" evidence="2">
    <location>
        <begin position="59"/>
        <end position="80"/>
    </location>
</feature>
<keyword evidence="1" id="KW-0645">Protease</keyword>
<dbReference type="PANTHER" id="PTHR10443:SF45">
    <property type="entry name" value="DIPEPTIDASE"/>
    <property type="match status" value="1"/>
</dbReference>
<dbReference type="OrthoDB" id="445695at2759"/>
<evidence type="ECO:0000256" key="2">
    <source>
        <dbReference type="SAM" id="Phobius"/>
    </source>
</evidence>
<dbReference type="GO" id="GO:0046872">
    <property type="term" value="F:metal ion binding"/>
    <property type="evidence" value="ECO:0007669"/>
    <property type="project" value="UniProtKB-UniRule"/>
</dbReference>
<keyword evidence="1" id="KW-0325">Glycoprotein</keyword>
<reference evidence="3" key="2">
    <citation type="submission" date="2016-04" db="UniProtKB">
        <authorList>
            <consortium name="EnsemblMetazoa"/>
        </authorList>
    </citation>
    <scope>IDENTIFICATION</scope>
</reference>
<gene>
    <name evidence="3" type="primary">105625772</name>
</gene>
<keyword evidence="1" id="KW-0479">Metal-binding</keyword>
<comment type="cofactor">
    <cofactor evidence="1">
        <name>Zn(2+)</name>
        <dbReference type="ChEBI" id="CHEBI:29105"/>
    </cofactor>
</comment>
<dbReference type="KEGG" id="acep:105625772"/>
<comment type="subunit">
    <text evidence="1">Homodimer; disulfide-linked.</text>
</comment>
<comment type="subcellular location">
    <subcellularLocation>
        <location evidence="1">Membrane</location>
        <topology evidence="1">Lipid-anchor</topology>
        <topology evidence="1">GPI-anchor</topology>
    </subcellularLocation>
</comment>
<dbReference type="Proteomes" id="UP000005205">
    <property type="component" value="Unassembled WGS sequence"/>
</dbReference>
<dbReference type="eggNOG" id="KOG4127">
    <property type="taxonomic scope" value="Eukaryota"/>
</dbReference>